<dbReference type="eggNOG" id="ENOG502ZSQP">
    <property type="taxonomic scope" value="Bacteria"/>
</dbReference>
<proteinExistence type="predicted"/>
<dbReference type="EMBL" id="BATL01000041">
    <property type="protein sequence ID" value="GAD76302.1"/>
    <property type="molecule type" value="Genomic_DNA"/>
</dbReference>
<dbReference type="RefSeq" id="WP_021710052.1">
    <property type="nucleotide sequence ID" value="NZ_BAOB01000765.1"/>
</dbReference>
<evidence type="ECO:0000313" key="1">
    <source>
        <dbReference type="EMBL" id="GAD76302.1"/>
    </source>
</evidence>
<sequence length="105" mass="11928">MDCVDHKVLDAPFTYDIVYFSYDVNVYEHRDSTIELHLERDGLVKKLRFTGPQELKIEEGFPQATGGMFFEDVSSHGLDGLTVYVGDFEATTGSITFWARSVELL</sequence>
<dbReference type="AlphaFoldDB" id="U3AST8"/>
<name>U3AST8_9VIBR</name>
<evidence type="ECO:0000313" key="2">
    <source>
        <dbReference type="Proteomes" id="UP000016567"/>
    </source>
</evidence>
<keyword evidence="2" id="KW-1185">Reference proteome</keyword>
<dbReference type="Proteomes" id="UP000016567">
    <property type="component" value="Unassembled WGS sequence"/>
</dbReference>
<accession>U3AST8</accession>
<comment type="caution">
    <text evidence="1">The sequence shown here is derived from an EMBL/GenBank/DDBJ whole genome shotgun (WGS) entry which is preliminary data.</text>
</comment>
<dbReference type="OrthoDB" id="7065052at2"/>
<protein>
    <submittedName>
        <fullName evidence="1">Uncharacterized protein</fullName>
    </submittedName>
</protein>
<dbReference type="STRING" id="1219077.VAZ01S_041_00020"/>
<reference evidence="1 2" key="1">
    <citation type="submission" date="2013-09" db="EMBL/GenBank/DDBJ databases">
        <title>Whole genome shotgun sequence of Vibrio azureus NBRC 104587.</title>
        <authorList>
            <person name="Isaki S."/>
            <person name="Hosoyama A."/>
            <person name="Numata M."/>
            <person name="Hashimoto M."/>
            <person name="Hosoyama Y."/>
            <person name="Tsuchikane K."/>
            <person name="Noguchi M."/>
            <person name="Hirakata S."/>
            <person name="Ichikawa N."/>
            <person name="Ohji S."/>
            <person name="Yamazoe A."/>
            <person name="Fujita N."/>
        </authorList>
    </citation>
    <scope>NUCLEOTIDE SEQUENCE [LARGE SCALE GENOMIC DNA]</scope>
    <source>
        <strain evidence="1 2">NBRC 104587</strain>
    </source>
</reference>
<gene>
    <name evidence="1" type="ORF">VAZ01S_041_00020</name>
</gene>
<organism evidence="1 2">
    <name type="scientific">Vibrio azureus NBRC 104587</name>
    <dbReference type="NCBI Taxonomy" id="1219077"/>
    <lineage>
        <taxon>Bacteria</taxon>
        <taxon>Pseudomonadati</taxon>
        <taxon>Pseudomonadota</taxon>
        <taxon>Gammaproteobacteria</taxon>
        <taxon>Vibrionales</taxon>
        <taxon>Vibrionaceae</taxon>
        <taxon>Vibrio</taxon>
    </lineage>
</organism>